<dbReference type="PANTHER" id="PTHR18919">
    <property type="entry name" value="ACETYL-COA C-ACYLTRANSFERASE"/>
    <property type="match status" value="1"/>
</dbReference>
<dbReference type="RefSeq" id="WP_248360731.1">
    <property type="nucleotide sequence ID" value="NZ_AP025591.1"/>
</dbReference>
<dbReference type="EMBL" id="AP025591">
    <property type="protein sequence ID" value="BDG03052.1"/>
    <property type="molecule type" value="Genomic_DNA"/>
</dbReference>
<sequence>MGTNGTLPPGRRAAVITGLRTPFVKAGTDFNDLSATDLGALVVNELVARSGISPKEFDSVVFGQVIPSPTVTLIGREMVLRTQLPRSVQAHTVARACATSIQATTDAAAQIALGHSDCAIAGGAESISDAPIFASRTLAQTLVEVSRARTVADRVRILARLRPKDFTPNPPALKEPTTGLTMGESAERMAQVNGISREAQDRVAYESHRRAALAWETGKLDGEVMHVPVPPRFERVVSRDNIVRKDTTLEALAQLRPVFDRRYGTITAGNASPLTDGAAALIVMSEEKARALGLRPLGYVKAYAYAALDPRDQLLQGPAYAAPVALDRAGLQLSDMDLVDMHEAFAAQVLSNLKAFASKDFAEKELGRSRPLGEIDPAKLNVNGGSIALGHPFAATGARMILQTLRELERRQGQHALLTVCAAGGLGAALVLERE</sequence>
<reference evidence="8" key="1">
    <citation type="journal article" date="2022" name="Int. J. Syst. Evol. Microbiol.">
        <title>Anaeromyxobacter oryzae sp. nov., Anaeromyxobacter diazotrophicus sp. nov. and Anaeromyxobacter paludicola sp. nov., isolated from paddy soils.</title>
        <authorList>
            <person name="Itoh H."/>
            <person name="Xu Z."/>
            <person name="Mise K."/>
            <person name="Masuda Y."/>
            <person name="Ushijima N."/>
            <person name="Hayakawa C."/>
            <person name="Shiratori Y."/>
            <person name="Senoo K."/>
        </authorList>
    </citation>
    <scope>NUCLEOTIDE SEQUENCE [LARGE SCALE GENOMIC DNA]</scope>
    <source>
        <strain evidence="8">Red232</strain>
    </source>
</reference>
<evidence type="ECO:0000256" key="3">
    <source>
        <dbReference type="ARBA" id="ARBA00023315"/>
    </source>
</evidence>
<dbReference type="PROSITE" id="PS00099">
    <property type="entry name" value="THIOLASE_3"/>
    <property type="match status" value="1"/>
</dbReference>
<gene>
    <name evidence="7" type="primary">fadI</name>
    <name evidence="7" type="ORF">AMOR_20480</name>
</gene>
<dbReference type="CDD" id="cd00751">
    <property type="entry name" value="thiolase"/>
    <property type="match status" value="1"/>
</dbReference>
<dbReference type="Pfam" id="PF02803">
    <property type="entry name" value="Thiolase_C"/>
    <property type="match status" value="1"/>
</dbReference>
<proteinExistence type="inferred from homology"/>
<dbReference type="Pfam" id="PF00108">
    <property type="entry name" value="Thiolase_N"/>
    <property type="match status" value="1"/>
</dbReference>
<feature type="domain" description="Thiolase N-terminal" evidence="5">
    <location>
        <begin position="14"/>
        <end position="287"/>
    </location>
</feature>
<dbReference type="NCBIfam" id="TIGR01930">
    <property type="entry name" value="AcCoA-C-Actrans"/>
    <property type="match status" value="1"/>
</dbReference>
<dbReference type="InterPro" id="IPR016039">
    <property type="entry name" value="Thiolase-like"/>
</dbReference>
<keyword evidence="3 4" id="KW-0012">Acyltransferase</keyword>
<dbReference type="InterPro" id="IPR002155">
    <property type="entry name" value="Thiolase"/>
</dbReference>
<evidence type="ECO:0000313" key="8">
    <source>
        <dbReference type="Proteomes" id="UP001162891"/>
    </source>
</evidence>
<dbReference type="PANTHER" id="PTHR18919:SF107">
    <property type="entry name" value="ACETYL-COA ACETYLTRANSFERASE, CYTOSOLIC"/>
    <property type="match status" value="1"/>
</dbReference>
<dbReference type="Proteomes" id="UP001162891">
    <property type="component" value="Chromosome"/>
</dbReference>
<organism evidence="7 8">
    <name type="scientific">Anaeromyxobacter oryzae</name>
    <dbReference type="NCBI Taxonomy" id="2918170"/>
    <lineage>
        <taxon>Bacteria</taxon>
        <taxon>Pseudomonadati</taxon>
        <taxon>Myxococcota</taxon>
        <taxon>Myxococcia</taxon>
        <taxon>Myxococcales</taxon>
        <taxon>Cystobacterineae</taxon>
        <taxon>Anaeromyxobacteraceae</taxon>
        <taxon>Anaeromyxobacter</taxon>
    </lineage>
</organism>
<dbReference type="PIRSF" id="PIRSF000429">
    <property type="entry name" value="Ac-CoA_Ac_transf"/>
    <property type="match status" value="1"/>
</dbReference>
<name>A0ABN6MT37_9BACT</name>
<dbReference type="InterPro" id="IPR020616">
    <property type="entry name" value="Thiolase_N"/>
</dbReference>
<dbReference type="Gene3D" id="3.40.47.10">
    <property type="match status" value="1"/>
</dbReference>
<evidence type="ECO:0000256" key="1">
    <source>
        <dbReference type="ARBA" id="ARBA00010982"/>
    </source>
</evidence>
<dbReference type="InterPro" id="IPR020613">
    <property type="entry name" value="Thiolase_CS"/>
</dbReference>
<evidence type="ECO:0000259" key="5">
    <source>
        <dbReference type="Pfam" id="PF00108"/>
    </source>
</evidence>
<evidence type="ECO:0000256" key="2">
    <source>
        <dbReference type="ARBA" id="ARBA00022679"/>
    </source>
</evidence>
<accession>A0ABN6MT37</accession>
<dbReference type="NCBIfam" id="NF006516">
    <property type="entry name" value="PRK08963.1"/>
    <property type="match status" value="1"/>
</dbReference>
<evidence type="ECO:0000256" key="4">
    <source>
        <dbReference type="RuleBase" id="RU003557"/>
    </source>
</evidence>
<feature type="domain" description="Thiolase C-terminal" evidence="6">
    <location>
        <begin position="295"/>
        <end position="434"/>
    </location>
</feature>
<protein>
    <submittedName>
        <fullName evidence="7">3-ketoacyl-CoA thiolase</fullName>
    </submittedName>
</protein>
<keyword evidence="2 4" id="KW-0808">Transferase</keyword>
<dbReference type="InterPro" id="IPR020610">
    <property type="entry name" value="Thiolase_AS"/>
</dbReference>
<evidence type="ECO:0000259" key="6">
    <source>
        <dbReference type="Pfam" id="PF02803"/>
    </source>
</evidence>
<dbReference type="PROSITE" id="PS00737">
    <property type="entry name" value="THIOLASE_2"/>
    <property type="match status" value="1"/>
</dbReference>
<comment type="similarity">
    <text evidence="1 4">Belongs to the thiolase-like superfamily. Thiolase family.</text>
</comment>
<keyword evidence="8" id="KW-1185">Reference proteome</keyword>
<dbReference type="InterPro" id="IPR020617">
    <property type="entry name" value="Thiolase_C"/>
</dbReference>
<evidence type="ECO:0000313" key="7">
    <source>
        <dbReference type="EMBL" id="BDG03052.1"/>
    </source>
</evidence>
<dbReference type="SUPFAM" id="SSF53901">
    <property type="entry name" value="Thiolase-like"/>
    <property type="match status" value="2"/>
</dbReference>